<keyword evidence="5" id="KW-0256">Endoplasmic reticulum</keyword>
<keyword evidence="5" id="KW-0489">Methyltransferase</keyword>
<dbReference type="HOGENOM" id="CLU_065200_6_0_1"/>
<dbReference type="Proteomes" id="UP000053593">
    <property type="component" value="Unassembled WGS sequence"/>
</dbReference>
<keyword evidence="5" id="KW-0808">Transferase</keyword>
<dbReference type="EMBL" id="KN834798">
    <property type="protein sequence ID" value="KIK56336.1"/>
    <property type="molecule type" value="Genomic_DNA"/>
</dbReference>
<dbReference type="AlphaFoldDB" id="A0A0D0BN05"/>
<gene>
    <name evidence="6" type="ORF">GYMLUDRAFT_174366</name>
</gene>
<dbReference type="GO" id="GO:0004671">
    <property type="term" value="F:protein C-terminal S-isoprenylcysteine carboxyl O-methyltransferase activity"/>
    <property type="evidence" value="ECO:0007669"/>
    <property type="project" value="UniProtKB-EC"/>
</dbReference>
<dbReference type="Gene3D" id="1.20.120.1630">
    <property type="match status" value="1"/>
</dbReference>
<feature type="transmembrane region" description="Helical" evidence="5">
    <location>
        <begin position="148"/>
        <end position="170"/>
    </location>
</feature>
<keyword evidence="3 5" id="KW-1133">Transmembrane helix</keyword>
<evidence type="ECO:0000256" key="4">
    <source>
        <dbReference type="ARBA" id="ARBA00023136"/>
    </source>
</evidence>
<evidence type="ECO:0000256" key="5">
    <source>
        <dbReference type="RuleBase" id="RU362022"/>
    </source>
</evidence>
<dbReference type="InterPro" id="IPR007269">
    <property type="entry name" value="ICMT_MeTrfase"/>
</dbReference>
<comment type="subcellular location">
    <subcellularLocation>
        <location evidence="5">Endoplasmic reticulum membrane</location>
        <topology evidence="5">Multi-pass membrane protein</topology>
    </subcellularLocation>
    <subcellularLocation>
        <location evidence="1">Membrane</location>
        <topology evidence="1">Multi-pass membrane protein</topology>
    </subcellularLocation>
</comment>
<evidence type="ECO:0000313" key="6">
    <source>
        <dbReference type="EMBL" id="KIK56336.1"/>
    </source>
</evidence>
<dbReference type="PANTHER" id="PTHR12714">
    <property type="entry name" value="PROTEIN-S ISOPRENYLCYSTEINE O-METHYLTRANSFERASE"/>
    <property type="match status" value="1"/>
</dbReference>
<keyword evidence="4 5" id="KW-0472">Membrane</keyword>
<dbReference type="OrthoDB" id="422086at2759"/>
<keyword evidence="2 5" id="KW-0812">Transmembrane</keyword>
<evidence type="ECO:0000256" key="2">
    <source>
        <dbReference type="ARBA" id="ARBA00022692"/>
    </source>
</evidence>
<comment type="similarity">
    <text evidence="5">Belongs to the class VI-like SAM-binding methyltransferase superfamily. Isoprenylcysteine carboxyl methyltransferase family.</text>
</comment>
<name>A0A0D0BN05_9AGAR</name>
<dbReference type="Pfam" id="PF04140">
    <property type="entry name" value="ICMT"/>
    <property type="match status" value="1"/>
</dbReference>
<evidence type="ECO:0000256" key="3">
    <source>
        <dbReference type="ARBA" id="ARBA00022989"/>
    </source>
</evidence>
<organism evidence="6 7">
    <name type="scientific">Collybiopsis luxurians FD-317 M1</name>
    <dbReference type="NCBI Taxonomy" id="944289"/>
    <lineage>
        <taxon>Eukaryota</taxon>
        <taxon>Fungi</taxon>
        <taxon>Dikarya</taxon>
        <taxon>Basidiomycota</taxon>
        <taxon>Agaricomycotina</taxon>
        <taxon>Agaricomycetes</taxon>
        <taxon>Agaricomycetidae</taxon>
        <taxon>Agaricales</taxon>
        <taxon>Marasmiineae</taxon>
        <taxon>Omphalotaceae</taxon>
        <taxon>Collybiopsis</taxon>
        <taxon>Collybiopsis luxurians</taxon>
    </lineage>
</organism>
<dbReference type="GO" id="GO:0005789">
    <property type="term" value="C:endoplasmic reticulum membrane"/>
    <property type="evidence" value="ECO:0007669"/>
    <property type="project" value="UniProtKB-SubCell"/>
</dbReference>
<dbReference type="PANTHER" id="PTHR12714:SF24">
    <property type="entry name" value="SLR1182 PROTEIN"/>
    <property type="match status" value="1"/>
</dbReference>
<feature type="transmembrane region" description="Helical" evidence="5">
    <location>
        <begin position="94"/>
        <end position="113"/>
    </location>
</feature>
<evidence type="ECO:0000256" key="1">
    <source>
        <dbReference type="ARBA" id="ARBA00004141"/>
    </source>
</evidence>
<protein>
    <recommendedName>
        <fullName evidence="5">Protein-S-isoprenylcysteine O-methyltransferase</fullName>
        <ecNumber evidence="5">2.1.1.100</ecNumber>
    </recommendedName>
</protein>
<accession>A0A0D0BN05</accession>
<sequence>MSALRVSLVVIQALANHWACTPPNPTSEKSRYHKEELYILQIAPLIFKIHMTILWICALFEILFYSSTLVPSTSLSPIASAVICPQTSDPRIRVTPMFMIGIVAVVLGSYIRLDCFRTLGQLFTFDLTIHPEHKLVTSRFYSYVRHPAYTGSMLLIAGLSFSHLMEGSWLTECGPLRPSSSAVIVCALWWLWTLAVGVSRAEAEDRQMQKLFADEWDKYASNVPWWFFPGLA</sequence>
<reference evidence="6 7" key="1">
    <citation type="submission" date="2014-04" db="EMBL/GenBank/DDBJ databases">
        <title>Evolutionary Origins and Diversification of the Mycorrhizal Mutualists.</title>
        <authorList>
            <consortium name="DOE Joint Genome Institute"/>
            <consortium name="Mycorrhizal Genomics Consortium"/>
            <person name="Kohler A."/>
            <person name="Kuo A."/>
            <person name="Nagy L.G."/>
            <person name="Floudas D."/>
            <person name="Copeland A."/>
            <person name="Barry K.W."/>
            <person name="Cichocki N."/>
            <person name="Veneault-Fourrey C."/>
            <person name="LaButti K."/>
            <person name="Lindquist E.A."/>
            <person name="Lipzen A."/>
            <person name="Lundell T."/>
            <person name="Morin E."/>
            <person name="Murat C."/>
            <person name="Riley R."/>
            <person name="Ohm R."/>
            <person name="Sun H."/>
            <person name="Tunlid A."/>
            <person name="Henrissat B."/>
            <person name="Grigoriev I.V."/>
            <person name="Hibbett D.S."/>
            <person name="Martin F."/>
        </authorList>
    </citation>
    <scope>NUCLEOTIDE SEQUENCE [LARGE SCALE GENOMIC DNA]</scope>
    <source>
        <strain evidence="6 7">FD-317 M1</strain>
    </source>
</reference>
<keyword evidence="7" id="KW-1185">Reference proteome</keyword>
<dbReference type="EC" id="2.1.1.100" evidence="5"/>
<evidence type="ECO:0000313" key="7">
    <source>
        <dbReference type="Proteomes" id="UP000053593"/>
    </source>
</evidence>
<proteinExistence type="inferred from homology"/>
<dbReference type="GO" id="GO:0032259">
    <property type="term" value="P:methylation"/>
    <property type="evidence" value="ECO:0007669"/>
    <property type="project" value="UniProtKB-KW"/>
</dbReference>
<comment type="catalytic activity">
    <reaction evidence="5">
        <text>[protein]-C-terminal S-[(2E,6E)-farnesyl]-L-cysteine + S-adenosyl-L-methionine = [protein]-C-terminal S-[(2E,6E)-farnesyl]-L-cysteine methyl ester + S-adenosyl-L-homocysteine</text>
        <dbReference type="Rhea" id="RHEA:21672"/>
        <dbReference type="Rhea" id="RHEA-COMP:12125"/>
        <dbReference type="Rhea" id="RHEA-COMP:12126"/>
        <dbReference type="ChEBI" id="CHEBI:57856"/>
        <dbReference type="ChEBI" id="CHEBI:59789"/>
        <dbReference type="ChEBI" id="CHEBI:90510"/>
        <dbReference type="ChEBI" id="CHEBI:90511"/>
        <dbReference type="EC" id="2.1.1.100"/>
    </reaction>
</comment>
<feature type="transmembrane region" description="Helical" evidence="5">
    <location>
        <begin position="182"/>
        <end position="201"/>
    </location>
</feature>
<feature type="transmembrane region" description="Helical" evidence="5">
    <location>
        <begin position="37"/>
        <end position="65"/>
    </location>
</feature>
<keyword evidence="5" id="KW-0949">S-adenosyl-L-methionine</keyword>